<comment type="caution">
    <text evidence="1">The sequence shown here is derived from an EMBL/GenBank/DDBJ whole genome shotgun (WGS) entry which is preliminary data.</text>
</comment>
<accession>A0AAV3XPK5</accession>
<keyword evidence="2" id="KW-1185">Reference proteome</keyword>
<organism evidence="1 2">
    <name type="scientific">Microseira wollei NIES-4236</name>
    <dbReference type="NCBI Taxonomy" id="2530354"/>
    <lineage>
        <taxon>Bacteria</taxon>
        <taxon>Bacillati</taxon>
        <taxon>Cyanobacteriota</taxon>
        <taxon>Cyanophyceae</taxon>
        <taxon>Oscillatoriophycideae</taxon>
        <taxon>Aerosakkonematales</taxon>
        <taxon>Aerosakkonemataceae</taxon>
        <taxon>Microseira</taxon>
    </lineage>
</organism>
<dbReference type="InterPro" id="IPR019657">
    <property type="entry name" value="ComFB"/>
</dbReference>
<evidence type="ECO:0008006" key="3">
    <source>
        <dbReference type="Google" id="ProtNLM"/>
    </source>
</evidence>
<name>A0AAV3XPK5_9CYAN</name>
<dbReference type="Pfam" id="PF10719">
    <property type="entry name" value="ComFB"/>
    <property type="match status" value="1"/>
</dbReference>
<proteinExistence type="predicted"/>
<evidence type="ECO:0000313" key="1">
    <source>
        <dbReference type="EMBL" id="GET43835.1"/>
    </source>
</evidence>
<sequence>MDTGQTERIIKYRNVLESLVAQETCRQLMNLPPKLVKYINPAQVIAYALNRLPPLYATSFEGWQRQQKRATEELGTQITSAVRQGLAAVQRDPLKRVTPLPLIVVEEIKPQEMQTLLKC</sequence>
<reference evidence="1" key="1">
    <citation type="submission" date="2019-10" db="EMBL/GenBank/DDBJ databases">
        <title>Draft genome sequece of Microseira wollei NIES-4236.</title>
        <authorList>
            <person name="Yamaguchi H."/>
            <person name="Suzuki S."/>
            <person name="Kawachi M."/>
        </authorList>
    </citation>
    <scope>NUCLEOTIDE SEQUENCE</scope>
    <source>
        <strain evidence="1">NIES-4236</strain>
    </source>
</reference>
<dbReference type="AlphaFoldDB" id="A0AAV3XPK5"/>
<dbReference type="RefSeq" id="WP_226593044.1">
    <property type="nucleotide sequence ID" value="NZ_BLAY01000259.1"/>
</dbReference>
<gene>
    <name evidence="1" type="ORF">MiSe_86610</name>
</gene>
<dbReference type="EMBL" id="BLAY01000259">
    <property type="protein sequence ID" value="GET43835.1"/>
    <property type="molecule type" value="Genomic_DNA"/>
</dbReference>
<evidence type="ECO:0000313" key="2">
    <source>
        <dbReference type="Proteomes" id="UP001050975"/>
    </source>
</evidence>
<protein>
    <recommendedName>
        <fullName evidence="3">Late competence development protein ComFB</fullName>
    </recommendedName>
</protein>
<dbReference type="Proteomes" id="UP001050975">
    <property type="component" value="Unassembled WGS sequence"/>
</dbReference>